<dbReference type="PROSITE" id="PS00086">
    <property type="entry name" value="CYTOCHROME_P450"/>
    <property type="match status" value="1"/>
</dbReference>
<reference evidence="4 5" key="1">
    <citation type="submission" date="2024-06" db="EMBL/GenBank/DDBJ databases">
        <title>The Natural Products Discovery Center: Release of the First 8490 Sequenced Strains for Exploring Actinobacteria Biosynthetic Diversity.</title>
        <authorList>
            <person name="Kalkreuter E."/>
            <person name="Kautsar S.A."/>
            <person name="Yang D."/>
            <person name="Bader C.D."/>
            <person name="Teijaro C.N."/>
            <person name="Fluegel L."/>
            <person name="Davis C.M."/>
            <person name="Simpson J.R."/>
            <person name="Lauterbach L."/>
            <person name="Steele A.D."/>
            <person name="Gui C."/>
            <person name="Meng S."/>
            <person name="Li G."/>
            <person name="Viehrig K."/>
            <person name="Ye F."/>
            <person name="Su P."/>
            <person name="Kiefer A.F."/>
            <person name="Nichols A."/>
            <person name="Cepeda A.J."/>
            <person name="Yan W."/>
            <person name="Fan B."/>
            <person name="Jiang Y."/>
            <person name="Adhikari A."/>
            <person name="Zheng C.-J."/>
            <person name="Schuster L."/>
            <person name="Cowan T.M."/>
            <person name="Smanski M.J."/>
            <person name="Chevrette M.G."/>
            <person name="De Carvalho L.P.S."/>
            <person name="Shen B."/>
        </authorList>
    </citation>
    <scope>NUCLEOTIDE SEQUENCE [LARGE SCALE GENOMIC DNA]</scope>
    <source>
        <strain evidence="4 5">NPDC000234</strain>
    </source>
</reference>
<dbReference type="Pfam" id="PF00067">
    <property type="entry name" value="p450"/>
    <property type="match status" value="1"/>
</dbReference>
<dbReference type="PANTHER" id="PTHR46696">
    <property type="entry name" value="P450, PUTATIVE (EUROFUNG)-RELATED"/>
    <property type="match status" value="1"/>
</dbReference>
<proteinExistence type="inferred from homology"/>
<keyword evidence="2" id="KW-0560">Oxidoreductase</keyword>
<dbReference type="CDD" id="cd11030">
    <property type="entry name" value="CYP105-like"/>
    <property type="match status" value="1"/>
</dbReference>
<dbReference type="InterPro" id="IPR036396">
    <property type="entry name" value="Cyt_P450_sf"/>
</dbReference>
<evidence type="ECO:0000256" key="1">
    <source>
        <dbReference type="ARBA" id="ARBA00010617"/>
    </source>
</evidence>
<sequence length="406" mass="45481">MSQSADAFRDSDPESFSGNFYELHHREGFAPPPELMRYSEQAPVLPDTSELKQDWIVTGREEVRAVLGDAERFSTLPPAESAEDSRRVVQIGNPLMHDPPEHTRLRKMLTPEFTVRRMRRMEPLIERIVADRLDVMERAGRPVDLMRHFAWPIPGLVGGALLGVPRDDQAELARTLDVSRRTEGNWKARRTAANAFDGYMARFVQQKRRVQADDMLSMLIREHGSDATDKELVGICASIIAAGLENMAGMLGMGVLALLRHPEQLAALRERPELMDHAVEELLRYTSVVPVASPRTALEDVPLGGEVIKEGQVVSCSFMTVNFGQALGEEDREGLDITREDTSHMAFGHGIHYCVAAALARLELRIAFTSLLERFPGLRLGVPEDGLRYRPTRLGTWSVEVLPVTW</sequence>
<dbReference type="RefSeq" id="WP_350788791.1">
    <property type="nucleotide sequence ID" value="NZ_JBEPEK010000472.1"/>
</dbReference>
<protein>
    <submittedName>
        <fullName evidence="4">Cytochrome P450</fullName>
    </submittedName>
</protein>
<gene>
    <name evidence="4" type="ORF">ABT404_40570</name>
</gene>
<evidence type="ECO:0000313" key="4">
    <source>
        <dbReference type="EMBL" id="MER7185689.1"/>
    </source>
</evidence>
<dbReference type="InterPro" id="IPR001128">
    <property type="entry name" value="Cyt_P450"/>
</dbReference>
<evidence type="ECO:0000256" key="3">
    <source>
        <dbReference type="SAM" id="MobiDB-lite"/>
    </source>
</evidence>
<evidence type="ECO:0000313" key="5">
    <source>
        <dbReference type="Proteomes" id="UP001474181"/>
    </source>
</evidence>
<organism evidence="4 5">
    <name type="scientific">Streptomyces hyaluromycini</name>
    <dbReference type="NCBI Taxonomy" id="1377993"/>
    <lineage>
        <taxon>Bacteria</taxon>
        <taxon>Bacillati</taxon>
        <taxon>Actinomycetota</taxon>
        <taxon>Actinomycetes</taxon>
        <taxon>Kitasatosporales</taxon>
        <taxon>Streptomycetaceae</taxon>
        <taxon>Streptomyces</taxon>
    </lineage>
</organism>
<dbReference type="EMBL" id="JBEPEK010000472">
    <property type="protein sequence ID" value="MER7185689.1"/>
    <property type="molecule type" value="Genomic_DNA"/>
</dbReference>
<dbReference type="PANTHER" id="PTHR46696:SF6">
    <property type="entry name" value="P450, PUTATIVE (EUROFUNG)-RELATED"/>
    <property type="match status" value="1"/>
</dbReference>
<dbReference type="Gene3D" id="1.10.630.10">
    <property type="entry name" value="Cytochrome P450"/>
    <property type="match status" value="1"/>
</dbReference>
<keyword evidence="2" id="KW-0479">Metal-binding</keyword>
<keyword evidence="2" id="KW-0408">Iron</keyword>
<dbReference type="InterPro" id="IPR002397">
    <property type="entry name" value="Cyt_P450_B"/>
</dbReference>
<accession>A0ABV1X9I7</accession>
<dbReference type="InterPro" id="IPR017972">
    <property type="entry name" value="Cyt_P450_CS"/>
</dbReference>
<keyword evidence="2" id="KW-0503">Monooxygenase</keyword>
<evidence type="ECO:0000256" key="2">
    <source>
        <dbReference type="RuleBase" id="RU000461"/>
    </source>
</evidence>
<name>A0ABV1X9I7_9ACTN</name>
<feature type="region of interest" description="Disordered" evidence="3">
    <location>
        <begin position="1"/>
        <end position="25"/>
    </location>
</feature>
<keyword evidence="2" id="KW-0349">Heme</keyword>
<keyword evidence="5" id="KW-1185">Reference proteome</keyword>
<dbReference type="SUPFAM" id="SSF48264">
    <property type="entry name" value="Cytochrome P450"/>
    <property type="match status" value="1"/>
</dbReference>
<dbReference type="Proteomes" id="UP001474181">
    <property type="component" value="Unassembled WGS sequence"/>
</dbReference>
<comment type="caution">
    <text evidence="4">The sequence shown here is derived from an EMBL/GenBank/DDBJ whole genome shotgun (WGS) entry which is preliminary data.</text>
</comment>
<comment type="similarity">
    <text evidence="1 2">Belongs to the cytochrome P450 family.</text>
</comment>
<dbReference type="PRINTS" id="PR00359">
    <property type="entry name" value="BP450"/>
</dbReference>